<protein>
    <submittedName>
        <fullName evidence="2">Uncharacterized protein</fullName>
    </submittedName>
</protein>
<evidence type="ECO:0000256" key="1">
    <source>
        <dbReference type="SAM" id="Phobius"/>
    </source>
</evidence>
<accession>A0A9P7VJ37</accession>
<comment type="caution">
    <text evidence="2">The sequence shown here is derived from an EMBL/GenBank/DDBJ whole genome shotgun (WGS) entry which is preliminary data.</text>
</comment>
<keyword evidence="1" id="KW-1133">Transmembrane helix</keyword>
<dbReference type="EMBL" id="MU250554">
    <property type="protein sequence ID" value="KAG7442048.1"/>
    <property type="molecule type" value="Genomic_DNA"/>
</dbReference>
<sequence>MISDDPWSYCYIAGREEIQFLEFSSLVITWYISFFFAIAFHNWRNCCVLDFGLMHDNVSVRLGLCS</sequence>
<keyword evidence="3" id="KW-1185">Reference proteome</keyword>
<organism evidence="2 3">
    <name type="scientific">Guyanagaster necrorhizus</name>
    <dbReference type="NCBI Taxonomy" id="856835"/>
    <lineage>
        <taxon>Eukaryota</taxon>
        <taxon>Fungi</taxon>
        <taxon>Dikarya</taxon>
        <taxon>Basidiomycota</taxon>
        <taxon>Agaricomycotina</taxon>
        <taxon>Agaricomycetes</taxon>
        <taxon>Agaricomycetidae</taxon>
        <taxon>Agaricales</taxon>
        <taxon>Marasmiineae</taxon>
        <taxon>Physalacriaceae</taxon>
        <taxon>Guyanagaster</taxon>
    </lineage>
</organism>
<dbReference type="Proteomes" id="UP000812287">
    <property type="component" value="Unassembled WGS sequence"/>
</dbReference>
<gene>
    <name evidence="2" type="ORF">BT62DRAFT_453427</name>
</gene>
<keyword evidence="1" id="KW-0472">Membrane</keyword>
<reference evidence="2" key="1">
    <citation type="submission" date="2020-11" db="EMBL/GenBank/DDBJ databases">
        <title>Adaptations for nitrogen fixation in a non-lichenized fungal sporocarp promotes dispersal by wood-feeding termites.</title>
        <authorList>
            <consortium name="DOE Joint Genome Institute"/>
            <person name="Koch R.A."/>
            <person name="Yoon G."/>
            <person name="Arayal U."/>
            <person name="Lail K."/>
            <person name="Amirebrahimi M."/>
            <person name="Labutti K."/>
            <person name="Lipzen A."/>
            <person name="Riley R."/>
            <person name="Barry K."/>
            <person name="Henrissat B."/>
            <person name="Grigoriev I.V."/>
            <person name="Herr J.R."/>
            <person name="Aime M.C."/>
        </authorList>
    </citation>
    <scope>NUCLEOTIDE SEQUENCE</scope>
    <source>
        <strain evidence="2">MCA 3950</strain>
    </source>
</reference>
<keyword evidence="1" id="KW-0812">Transmembrane</keyword>
<evidence type="ECO:0000313" key="2">
    <source>
        <dbReference type="EMBL" id="KAG7442048.1"/>
    </source>
</evidence>
<feature type="transmembrane region" description="Helical" evidence="1">
    <location>
        <begin position="20"/>
        <end position="40"/>
    </location>
</feature>
<evidence type="ECO:0000313" key="3">
    <source>
        <dbReference type="Proteomes" id="UP000812287"/>
    </source>
</evidence>
<name>A0A9P7VJ37_9AGAR</name>
<dbReference type="RefSeq" id="XP_043035548.1">
    <property type="nucleotide sequence ID" value="XM_043180955.1"/>
</dbReference>
<dbReference type="GeneID" id="66103251"/>
<dbReference type="AlphaFoldDB" id="A0A9P7VJ37"/>
<proteinExistence type="predicted"/>